<proteinExistence type="predicted"/>
<evidence type="ECO:0000256" key="1">
    <source>
        <dbReference type="SAM" id="MobiDB-lite"/>
    </source>
</evidence>
<feature type="region of interest" description="Disordered" evidence="1">
    <location>
        <begin position="556"/>
        <end position="607"/>
    </location>
</feature>
<feature type="compositionally biased region" description="Basic residues" evidence="1">
    <location>
        <begin position="51"/>
        <end position="62"/>
    </location>
</feature>
<feature type="region of interest" description="Disordered" evidence="1">
    <location>
        <begin position="415"/>
        <end position="448"/>
    </location>
</feature>
<feature type="region of interest" description="Disordered" evidence="1">
    <location>
        <begin position="249"/>
        <end position="271"/>
    </location>
</feature>
<comment type="caution">
    <text evidence="2">The sequence shown here is derived from an EMBL/GenBank/DDBJ whole genome shotgun (WGS) entry which is preliminary data.</text>
</comment>
<protein>
    <submittedName>
        <fullName evidence="2">Uncharacterized protein</fullName>
    </submittedName>
</protein>
<dbReference type="EMBL" id="JASNQZ010000015">
    <property type="protein sequence ID" value="KAL0946459.1"/>
    <property type="molecule type" value="Genomic_DNA"/>
</dbReference>
<feature type="region of interest" description="Disordered" evidence="1">
    <location>
        <begin position="743"/>
        <end position="776"/>
    </location>
</feature>
<name>A0ABR3IT13_9AGAR</name>
<feature type="compositionally biased region" description="Low complexity" evidence="1">
    <location>
        <begin position="756"/>
        <end position="776"/>
    </location>
</feature>
<evidence type="ECO:0000313" key="2">
    <source>
        <dbReference type="EMBL" id="KAL0946459.1"/>
    </source>
</evidence>
<evidence type="ECO:0000313" key="3">
    <source>
        <dbReference type="Proteomes" id="UP001556367"/>
    </source>
</evidence>
<feature type="compositionally biased region" description="Polar residues" evidence="1">
    <location>
        <begin position="642"/>
        <end position="663"/>
    </location>
</feature>
<keyword evidence="3" id="KW-1185">Reference proteome</keyword>
<accession>A0ABR3IT13</accession>
<feature type="compositionally biased region" description="Low complexity" evidence="1">
    <location>
        <begin position="92"/>
        <end position="105"/>
    </location>
</feature>
<feature type="compositionally biased region" description="Polar residues" evidence="1">
    <location>
        <begin position="65"/>
        <end position="74"/>
    </location>
</feature>
<sequence length="776" mass="84824">MPASPLNTKVVPSRRAAQSASRTIALQLDTSDEDEDDSPRPRSGRTSTTGKRGRPKATKPKVAKQMSSLTSSKVLKQPRASGNGKKRQLTPSGSTSSLTDLSSGEDSPERDSEPIFLRGLRGSGHASPSKPRKLALPRQTSHSSIFRQLFGEDEAWSLSSLDTYVWVLVDTRGRVFQPDSPESQNVDGIWWPARITSKSGSPPKLVLSLLGSLIPGQTTSVTVTSPSNKNVLAMTNSFGSMRFEEPAHVDSELPDSVAGSPKKKQRRDRSVVEERWRSAVAEMLKHKEDDDDGLPEPGLAFTAYSSMFDEALPSADCMQVVDPAEDFWIPEGPDDALDIPGEPVLASDHRQTYWPARLLEYLHPESSRQKQGRYRIEYLDGKKKVVSRSKFFVVNEEGFSTCKLGQFESRVVDVSDDSDSENDLAVQAPSSSVRASSPLPKDSPPPPAEFIDLTVHEQFVYTKPVLQAILNGTYTPAKKAHDAFISGGKSRKSLNDTASLRGTMDPRHVKQLQKHLIEWCLRDERWAIRLQDEAREASAPVLDDPPMMLEKVDPDLVQVPPSDDISPSSDDAPKEDDGSIPQRAPSLAPTLNNPPSSPGQEPPASFVIEDNGEDQQADAVQVSIGPSVPPPPADIPVDPTVSAGSASSTVEPTKGAESNSTLSRQRGCEAYETLSRIEKLDYCINVLLPEAIVQILLWRSGDRKSVQLLTDDEEDELHHLGETKRSERDWVFDVMRLRAVEERLAKKGKKGDDGSSSKATASGTRSRPGAGRRAGP</sequence>
<organism evidence="2 3">
    <name type="scientific">Hohenbuehelia grisea</name>
    <dbReference type="NCBI Taxonomy" id="104357"/>
    <lineage>
        <taxon>Eukaryota</taxon>
        <taxon>Fungi</taxon>
        <taxon>Dikarya</taxon>
        <taxon>Basidiomycota</taxon>
        <taxon>Agaricomycotina</taxon>
        <taxon>Agaricomycetes</taxon>
        <taxon>Agaricomycetidae</taxon>
        <taxon>Agaricales</taxon>
        <taxon>Pleurotineae</taxon>
        <taxon>Pleurotaceae</taxon>
        <taxon>Hohenbuehelia</taxon>
    </lineage>
</organism>
<dbReference type="Proteomes" id="UP001556367">
    <property type="component" value="Unassembled WGS sequence"/>
</dbReference>
<reference evidence="3" key="1">
    <citation type="submission" date="2024-06" db="EMBL/GenBank/DDBJ databases">
        <title>Multi-omics analyses provide insights into the biosynthesis of the anticancer antibiotic pleurotin in Hohenbuehelia grisea.</title>
        <authorList>
            <person name="Weaver J.A."/>
            <person name="Alberti F."/>
        </authorList>
    </citation>
    <scope>NUCLEOTIDE SEQUENCE [LARGE SCALE GENOMIC DNA]</scope>
    <source>
        <strain evidence="3">T-177</strain>
    </source>
</reference>
<feature type="region of interest" description="Disordered" evidence="1">
    <location>
        <begin position="622"/>
        <end position="663"/>
    </location>
</feature>
<gene>
    <name evidence="2" type="ORF">HGRIS_012681</name>
</gene>
<feature type="compositionally biased region" description="Low complexity" evidence="1">
    <location>
        <begin position="560"/>
        <end position="570"/>
    </location>
</feature>
<feature type="region of interest" description="Disordered" evidence="1">
    <location>
        <begin position="1"/>
        <end position="138"/>
    </location>
</feature>
<feature type="compositionally biased region" description="Basic and acidic residues" evidence="1">
    <location>
        <begin position="743"/>
        <end position="755"/>
    </location>
</feature>